<sequence>MPPTPTRRSMLLGSLGALAALPMVSACGVTRGDQSGNTRLRMMIPNSPGGGYDLTGRAAVRVMEDEEITGRFEVFNVIGASGTVAMARLMNERGNEDLMMSMGLGVVGATYTNKSDARVTGATPLARLIEESEGVIVPRSSPFRTIDDLLAAWKRDPRGLTVGGGSAPGGPDHLFPMELARTTGISPRNVNFVSYDGGGDLLAALLGSKVGFGTSGLGEYKSQIASGSLRVLAVSGEKRTSGVNAPTLKEAGTDLTFINWRGVLAPPGISSARRTELIGLLQQMHASQAWKDVLTENDWTDAWMTGDAFTSFLRSQDQRVARTLKELGLI</sequence>
<evidence type="ECO:0000256" key="1">
    <source>
        <dbReference type="ARBA" id="ARBA00006987"/>
    </source>
</evidence>
<keyword evidence="2" id="KW-0732">Signal</keyword>
<dbReference type="OrthoDB" id="9780943at2"/>
<dbReference type="InterPro" id="IPR042100">
    <property type="entry name" value="Bug_dom1"/>
</dbReference>
<feature type="signal peptide" evidence="2">
    <location>
        <begin position="1"/>
        <end position="19"/>
    </location>
</feature>
<dbReference type="Gene3D" id="3.40.190.150">
    <property type="entry name" value="Bordetella uptake gene, domain 1"/>
    <property type="match status" value="1"/>
</dbReference>
<evidence type="ECO:0000313" key="4">
    <source>
        <dbReference type="Proteomes" id="UP000318336"/>
    </source>
</evidence>
<comment type="caution">
    <text evidence="3">The sequence shown here is derived from an EMBL/GenBank/DDBJ whole genome shotgun (WGS) entry which is preliminary data.</text>
</comment>
<accession>A0A542WZU3</accession>
<dbReference type="SUPFAM" id="SSF53850">
    <property type="entry name" value="Periplasmic binding protein-like II"/>
    <property type="match status" value="1"/>
</dbReference>
<gene>
    <name evidence="3" type="ORF">FB554_3407</name>
</gene>
<dbReference type="PIRSF" id="PIRSF017082">
    <property type="entry name" value="YflP"/>
    <property type="match status" value="1"/>
</dbReference>
<dbReference type="Gene3D" id="3.40.190.10">
    <property type="entry name" value="Periplasmic binding protein-like II"/>
    <property type="match status" value="1"/>
</dbReference>
<dbReference type="CDD" id="cd07012">
    <property type="entry name" value="PBP2_Bug_TTT"/>
    <property type="match status" value="1"/>
</dbReference>
<organism evidence="3 4">
    <name type="scientific">Barrientosiimonas humi</name>
    <dbReference type="NCBI Taxonomy" id="999931"/>
    <lineage>
        <taxon>Bacteria</taxon>
        <taxon>Bacillati</taxon>
        <taxon>Actinomycetota</taxon>
        <taxon>Actinomycetes</taxon>
        <taxon>Micrococcales</taxon>
        <taxon>Dermacoccaceae</taxon>
        <taxon>Barrientosiimonas</taxon>
    </lineage>
</organism>
<reference evidence="3 4" key="1">
    <citation type="submission" date="2019-06" db="EMBL/GenBank/DDBJ databases">
        <title>Sequencing the genomes of 1000 actinobacteria strains.</title>
        <authorList>
            <person name="Klenk H.-P."/>
        </authorList>
    </citation>
    <scope>NUCLEOTIDE SEQUENCE [LARGE SCALE GENOMIC DNA]</scope>
    <source>
        <strain evidence="3 4">DSM 24617</strain>
    </source>
</reference>
<dbReference type="RefSeq" id="WP_142007833.1">
    <property type="nucleotide sequence ID" value="NZ_CAJTBP010000001.1"/>
</dbReference>
<dbReference type="Pfam" id="PF03401">
    <property type="entry name" value="TctC"/>
    <property type="match status" value="1"/>
</dbReference>
<evidence type="ECO:0000256" key="2">
    <source>
        <dbReference type="SAM" id="SignalP"/>
    </source>
</evidence>
<evidence type="ECO:0000313" key="3">
    <source>
        <dbReference type="EMBL" id="TQL29088.1"/>
    </source>
</evidence>
<dbReference type="PANTHER" id="PTHR42928">
    <property type="entry name" value="TRICARBOXYLATE-BINDING PROTEIN"/>
    <property type="match status" value="1"/>
</dbReference>
<dbReference type="AlphaFoldDB" id="A0A542WZU3"/>
<protein>
    <submittedName>
        <fullName evidence="3">Putative tricarboxylic transport membrane protein</fullName>
    </submittedName>
</protein>
<dbReference type="Proteomes" id="UP000318336">
    <property type="component" value="Unassembled WGS sequence"/>
</dbReference>
<name>A0A542WZU3_9MICO</name>
<dbReference type="InterPro" id="IPR005064">
    <property type="entry name" value="BUG"/>
</dbReference>
<comment type="similarity">
    <text evidence="1">Belongs to the UPF0065 (bug) family.</text>
</comment>
<feature type="chain" id="PRO_5038545523" evidence="2">
    <location>
        <begin position="20"/>
        <end position="330"/>
    </location>
</feature>
<dbReference type="PANTHER" id="PTHR42928:SF3">
    <property type="entry name" value="UPF0065 PROTEIN YFLP"/>
    <property type="match status" value="1"/>
</dbReference>
<proteinExistence type="inferred from homology"/>
<dbReference type="PROSITE" id="PS51257">
    <property type="entry name" value="PROKAR_LIPOPROTEIN"/>
    <property type="match status" value="1"/>
</dbReference>
<dbReference type="EMBL" id="VFOK01000002">
    <property type="protein sequence ID" value="TQL29088.1"/>
    <property type="molecule type" value="Genomic_DNA"/>
</dbReference>
<keyword evidence="4" id="KW-1185">Reference proteome</keyword>